<keyword evidence="2" id="KW-1185">Reference proteome</keyword>
<sequence length="355" mass="40737">MYHLRLKGDHYKMGVKRGKIFNKCQISFPLLLDNFQLEHGKQSEEILRKFFPEVCEEIRGVSDTIGADYLHFASWMLCMGCCMYNLEDNFPIEIRGCTAFAYSQNGRLIYGRNNDLPPYLRDGCKSEIYAPRNGNRFNITTSSFINEEEGLNEHGLAVAMTFVMTDLKKIKAGFNSCFIVRYLLEKANDTEQAVSLLMNLPIASNCNILLADKSGNMAVAECTPTLKKVREAEIFHGNRIVCTVNSFTSDEMKPYDDANGDDYDSRKRYKVVIDSFFSGKIRDDYIKTTEQLLKGDYGFMCQYDNEPDFETVWSSIFDLESLAIYRAEGDPRKKKFISDNRLHDLKFKQAGIIET</sequence>
<dbReference type="Proteomes" id="UP000304953">
    <property type="component" value="Unassembled WGS sequence"/>
</dbReference>
<evidence type="ECO:0000313" key="1">
    <source>
        <dbReference type="EMBL" id="TGY88078.1"/>
    </source>
</evidence>
<protein>
    <submittedName>
        <fullName evidence="1">Acyl-CoA--6-aminopenicillanic acid acyl-transferase</fullName>
    </submittedName>
</protein>
<name>A0AC61RP12_9FIRM</name>
<reference evidence="1" key="1">
    <citation type="submission" date="2019-04" db="EMBL/GenBank/DDBJ databases">
        <title>Microbes associate with the intestines of laboratory mice.</title>
        <authorList>
            <person name="Navarre W."/>
            <person name="Wong E."/>
            <person name="Huang K."/>
            <person name="Tropini C."/>
            <person name="Ng K."/>
            <person name="Yu B."/>
        </authorList>
    </citation>
    <scope>NUCLEOTIDE SEQUENCE</scope>
    <source>
        <strain evidence="1">NM01_1-7b</strain>
    </source>
</reference>
<proteinExistence type="predicted"/>
<accession>A0AC61RP12</accession>
<gene>
    <name evidence="1" type="ORF">E5329_25835</name>
</gene>
<evidence type="ECO:0000313" key="2">
    <source>
        <dbReference type="Proteomes" id="UP000304953"/>
    </source>
</evidence>
<organism evidence="1 2">
    <name type="scientific">Petralouisia muris</name>
    <dbReference type="NCBI Taxonomy" id="3032872"/>
    <lineage>
        <taxon>Bacteria</taxon>
        <taxon>Bacillati</taxon>
        <taxon>Bacillota</taxon>
        <taxon>Clostridia</taxon>
        <taxon>Lachnospirales</taxon>
        <taxon>Lachnospiraceae</taxon>
        <taxon>Petralouisia</taxon>
    </lineage>
</organism>
<comment type="caution">
    <text evidence="1">The sequence shown here is derived from an EMBL/GenBank/DDBJ whole genome shotgun (WGS) entry which is preliminary data.</text>
</comment>
<dbReference type="EMBL" id="SRYA01000101">
    <property type="protein sequence ID" value="TGY88078.1"/>
    <property type="molecule type" value="Genomic_DNA"/>
</dbReference>